<reference evidence="2 3" key="1">
    <citation type="submission" date="2019-04" db="EMBL/GenBank/DDBJ databases">
        <authorList>
            <consortium name="DOE Joint Genome Institute"/>
            <person name="Mondo S."/>
            <person name="Kjaerbolling I."/>
            <person name="Vesth T."/>
            <person name="Frisvad J.C."/>
            <person name="Nybo J.L."/>
            <person name="Theobald S."/>
            <person name="Kildgaard S."/>
            <person name="Isbrandt T."/>
            <person name="Kuo A."/>
            <person name="Sato A."/>
            <person name="Lyhne E.K."/>
            <person name="Kogle M.E."/>
            <person name="Wiebenga A."/>
            <person name="Kun R.S."/>
            <person name="Lubbers R.J."/>
            <person name="Makela M.R."/>
            <person name="Barry K."/>
            <person name="Chovatia M."/>
            <person name="Clum A."/>
            <person name="Daum C."/>
            <person name="Haridas S."/>
            <person name="He G."/>
            <person name="LaButti K."/>
            <person name="Lipzen A."/>
            <person name="Riley R."/>
            <person name="Salamov A."/>
            <person name="Simmons B.A."/>
            <person name="Magnuson J.K."/>
            <person name="Henrissat B."/>
            <person name="Mortensen U.H."/>
            <person name="Larsen T.O."/>
            <person name="Devries R.P."/>
            <person name="Grigoriev I.V."/>
            <person name="Machida M."/>
            <person name="Baker S.E."/>
            <person name="Andersen M.R."/>
            <person name="Cantor M.N."/>
            <person name="Hua S.X."/>
        </authorList>
    </citation>
    <scope>NUCLEOTIDE SEQUENCE [LARGE SCALE GENOMIC DNA]</scope>
    <source>
        <strain evidence="2 3">CBS 117616</strain>
    </source>
</reference>
<dbReference type="EMBL" id="ML735744">
    <property type="protein sequence ID" value="KAE8416950.1"/>
    <property type="molecule type" value="Genomic_DNA"/>
</dbReference>
<gene>
    <name evidence="2" type="ORF">BDV36DRAFT_189023</name>
</gene>
<evidence type="ECO:0000256" key="1">
    <source>
        <dbReference type="SAM" id="SignalP"/>
    </source>
</evidence>
<feature type="signal peptide" evidence="1">
    <location>
        <begin position="1"/>
        <end position="44"/>
    </location>
</feature>
<proteinExistence type="predicted"/>
<protein>
    <submittedName>
        <fullName evidence="2">Uncharacterized protein</fullName>
    </submittedName>
</protein>
<feature type="chain" id="PRO_5046652502" evidence="1">
    <location>
        <begin position="45"/>
        <end position="165"/>
    </location>
</feature>
<sequence length="165" mass="18920">MMVCMHLTTPYQHATRRRCSCLLSGTLVKWNLSLFFCFISPTHGEDDIRSSNSTEQPRTAAQGANIAGIGDEYYYRAPHYQGRGIVFEIKRRYGVQLSSSEVTNWDSVQLFPQRVTKDWSKRTASTNHCPTKRSGLTRFIRVAFLRQEQINKIGLGTKPRYSSLH</sequence>
<evidence type="ECO:0000313" key="2">
    <source>
        <dbReference type="EMBL" id="KAE8416950.1"/>
    </source>
</evidence>
<dbReference type="Proteomes" id="UP000325395">
    <property type="component" value="Unassembled WGS sequence"/>
</dbReference>
<keyword evidence="1" id="KW-0732">Signal</keyword>
<keyword evidence="3" id="KW-1185">Reference proteome</keyword>
<evidence type="ECO:0000313" key="3">
    <source>
        <dbReference type="Proteomes" id="UP000325395"/>
    </source>
</evidence>
<organism evidence="2 3">
    <name type="scientific">Aspergillus pseudocaelatus</name>
    <dbReference type="NCBI Taxonomy" id="1825620"/>
    <lineage>
        <taxon>Eukaryota</taxon>
        <taxon>Fungi</taxon>
        <taxon>Dikarya</taxon>
        <taxon>Ascomycota</taxon>
        <taxon>Pezizomycotina</taxon>
        <taxon>Eurotiomycetes</taxon>
        <taxon>Eurotiomycetidae</taxon>
        <taxon>Eurotiales</taxon>
        <taxon>Aspergillaceae</taxon>
        <taxon>Aspergillus</taxon>
        <taxon>Aspergillus subgen. Circumdati</taxon>
    </lineage>
</organism>
<accession>A0ABQ6WIJ0</accession>
<name>A0ABQ6WIJ0_9EURO</name>